<comment type="caution">
    <text evidence="1">The sequence shown here is derived from an EMBL/GenBank/DDBJ whole genome shotgun (WGS) entry which is preliminary data.</text>
</comment>
<evidence type="ECO:0008006" key="3">
    <source>
        <dbReference type="Google" id="ProtNLM"/>
    </source>
</evidence>
<organism evidence="1 2">
    <name type="scientific">Rotaria magnacalcarata</name>
    <dbReference type="NCBI Taxonomy" id="392030"/>
    <lineage>
        <taxon>Eukaryota</taxon>
        <taxon>Metazoa</taxon>
        <taxon>Spiralia</taxon>
        <taxon>Gnathifera</taxon>
        <taxon>Rotifera</taxon>
        <taxon>Eurotatoria</taxon>
        <taxon>Bdelloidea</taxon>
        <taxon>Philodinida</taxon>
        <taxon>Philodinidae</taxon>
        <taxon>Rotaria</taxon>
    </lineage>
</organism>
<dbReference type="Proteomes" id="UP000663855">
    <property type="component" value="Unassembled WGS sequence"/>
</dbReference>
<evidence type="ECO:0000313" key="1">
    <source>
        <dbReference type="EMBL" id="CAF1458983.1"/>
    </source>
</evidence>
<gene>
    <name evidence="1" type="ORF">CJN711_LOCUS24992</name>
</gene>
<evidence type="ECO:0000313" key="2">
    <source>
        <dbReference type="Proteomes" id="UP000663855"/>
    </source>
</evidence>
<reference evidence="1" key="1">
    <citation type="submission" date="2021-02" db="EMBL/GenBank/DDBJ databases">
        <authorList>
            <person name="Nowell W R."/>
        </authorList>
    </citation>
    <scope>NUCLEOTIDE SEQUENCE</scope>
</reference>
<proteinExistence type="predicted"/>
<dbReference type="InterPro" id="IPR011042">
    <property type="entry name" value="6-blade_b-propeller_TolB-like"/>
</dbReference>
<name>A0A815Q5W6_9BILA</name>
<dbReference type="EMBL" id="CAJNOV010011732">
    <property type="protein sequence ID" value="CAF1458983.1"/>
    <property type="molecule type" value="Genomic_DNA"/>
</dbReference>
<accession>A0A815Q5W6</accession>
<dbReference type="Gene3D" id="2.120.10.30">
    <property type="entry name" value="TolB, C-terminal domain"/>
    <property type="match status" value="1"/>
</dbReference>
<sequence>MWSTSYLLLMILSLAGMFSFLYAFICSSPSLNLLDQVRASTIITRSSLPMLDDGICTSATWNRNGITAAGGNGKGSALNQLNYPYGLYVDDDAAVYVVDSLNYRVVKWALIGSYMSSLI</sequence>
<dbReference type="AlphaFoldDB" id="A0A815Q5W6"/>
<protein>
    <recommendedName>
        <fullName evidence="3">NHL repeat-containing protein</fullName>
    </recommendedName>
</protein>